<dbReference type="EMBL" id="CP132942">
    <property type="protein sequence ID" value="XCB33278.1"/>
    <property type="molecule type" value="Genomic_DNA"/>
</dbReference>
<protein>
    <submittedName>
        <fullName evidence="1">Uncharacterized protein</fullName>
    </submittedName>
</protein>
<name>A0AAU7ZQN3_9BACT</name>
<dbReference type="RefSeq" id="WP_353067720.1">
    <property type="nucleotide sequence ID" value="NZ_CP132942.1"/>
</dbReference>
<evidence type="ECO:0000313" key="1">
    <source>
        <dbReference type="EMBL" id="XCB33278.1"/>
    </source>
</evidence>
<organism evidence="1">
    <name type="scientific">Tunturiibacter psychrotolerans</name>
    <dbReference type="NCBI Taxonomy" id="3069686"/>
    <lineage>
        <taxon>Bacteria</taxon>
        <taxon>Pseudomonadati</taxon>
        <taxon>Acidobacteriota</taxon>
        <taxon>Terriglobia</taxon>
        <taxon>Terriglobales</taxon>
        <taxon>Acidobacteriaceae</taxon>
        <taxon>Tunturiibacter</taxon>
    </lineage>
</organism>
<sequence>MFLKVSQCHSFDDAHRVISAHLTKDQADAFGLFSVKSGNLLTPILNYITSVSATAGISYVGAIKPFLPLITEGMDLIAGQTQDTALEVGIDTDLTLTKICVAAVIDRPKGSIDEKKLSLDTDGRLLLDSVPLDCGYATFSLRRTLQKSDYGEIPEHKERYAAIQSAIEANSQKDAKDALIAFRLATIASPDLISSDARKLVARAKEKIDEAFSPMASGNVGTEHEVEQLSEIGRYD</sequence>
<accession>A0AAU7ZQN3</accession>
<reference evidence="1" key="2">
    <citation type="journal article" date="2024" name="Environ. Microbiol.">
        <title>Genome analysis and description of Tunturibacter gen. nov. expands the diversity of Terriglobia in tundra soils.</title>
        <authorList>
            <person name="Messyasz A."/>
            <person name="Mannisto M.K."/>
            <person name="Kerkhof L.J."/>
            <person name="Haggblom M.M."/>
        </authorList>
    </citation>
    <scope>NUCLEOTIDE SEQUENCE</scope>
    <source>
        <strain evidence="1">X5P6</strain>
    </source>
</reference>
<dbReference type="AlphaFoldDB" id="A0AAU7ZQN3"/>
<dbReference type="KEGG" id="tpsc:RBB77_23145"/>
<proteinExistence type="predicted"/>
<reference evidence="1" key="1">
    <citation type="submission" date="2023-08" db="EMBL/GenBank/DDBJ databases">
        <authorList>
            <person name="Messyasz A."/>
            <person name="Mannisto M.K."/>
            <person name="Kerkhof L.J."/>
            <person name="Haggblom M."/>
        </authorList>
    </citation>
    <scope>NUCLEOTIDE SEQUENCE</scope>
    <source>
        <strain evidence="1">X5P6</strain>
    </source>
</reference>
<gene>
    <name evidence="1" type="ORF">RBB77_23145</name>
</gene>